<evidence type="ECO:0000256" key="1">
    <source>
        <dbReference type="ARBA" id="ARBA00001970"/>
    </source>
</evidence>
<reference evidence="16 17" key="1">
    <citation type="submission" date="2021-06" db="EMBL/GenBank/DDBJ databases">
        <title>Chromosome-level genome assembly of the red-tail catfish (Hemibagrus wyckioides).</title>
        <authorList>
            <person name="Shao F."/>
        </authorList>
    </citation>
    <scope>NUCLEOTIDE SEQUENCE [LARGE SCALE GENOMIC DNA]</scope>
    <source>
        <strain evidence="16">EC202008001</strain>
        <tissue evidence="16">Blood</tissue>
    </source>
</reference>
<dbReference type="FunFam" id="2.60.40.4060:FF:000003">
    <property type="entry name" value="Ferric chelate reductase 1"/>
    <property type="match status" value="1"/>
</dbReference>
<feature type="transmembrane region" description="Helical" evidence="11">
    <location>
        <begin position="657"/>
        <end position="678"/>
    </location>
</feature>
<evidence type="ECO:0000259" key="13">
    <source>
        <dbReference type="PROSITE" id="PS50836"/>
    </source>
</evidence>
<dbReference type="SMART" id="SM00664">
    <property type="entry name" value="DoH"/>
    <property type="match status" value="1"/>
</dbReference>
<feature type="domain" description="Ig-like" evidence="12">
    <location>
        <begin position="1"/>
        <end position="107"/>
    </location>
</feature>
<evidence type="ECO:0000256" key="4">
    <source>
        <dbReference type="ARBA" id="ARBA00022448"/>
    </source>
</evidence>
<dbReference type="PROSITE" id="PS50835">
    <property type="entry name" value="IG_LIKE"/>
    <property type="match status" value="1"/>
</dbReference>
<proteinExistence type="inferred from homology"/>
<dbReference type="InterPro" id="IPR005018">
    <property type="entry name" value="DOMON_domain"/>
</dbReference>
<evidence type="ECO:0000256" key="6">
    <source>
        <dbReference type="ARBA" id="ARBA00022982"/>
    </source>
</evidence>
<dbReference type="Pfam" id="PF02014">
    <property type="entry name" value="Reeler"/>
    <property type="match status" value="1"/>
</dbReference>
<dbReference type="Pfam" id="PF03351">
    <property type="entry name" value="DOMON"/>
    <property type="match status" value="1"/>
</dbReference>
<dbReference type="PANTHER" id="PTHR45828">
    <property type="entry name" value="CYTOCHROME B561/FERRIC REDUCTASE TRANSMEMBRANE"/>
    <property type="match status" value="1"/>
</dbReference>
<feature type="transmembrane region" description="Helical" evidence="11">
    <location>
        <begin position="521"/>
        <end position="542"/>
    </location>
</feature>
<keyword evidence="8" id="KW-0408">Iron</keyword>
<comment type="caution">
    <text evidence="16">The sequence shown here is derived from an EMBL/GenBank/DDBJ whole genome shotgun (WGS) entry which is preliminary data.</text>
</comment>
<dbReference type="InterPro" id="IPR013783">
    <property type="entry name" value="Ig-like_fold"/>
</dbReference>
<feature type="domain" description="Cytochrome b561" evidence="14">
    <location>
        <begin position="441"/>
        <end position="640"/>
    </location>
</feature>
<feature type="domain" description="Reelin" evidence="15">
    <location>
        <begin position="122"/>
        <end position="290"/>
    </location>
</feature>
<evidence type="ECO:0000256" key="10">
    <source>
        <dbReference type="ARBA" id="ARBA00023180"/>
    </source>
</evidence>
<dbReference type="SMART" id="SM00665">
    <property type="entry name" value="B561"/>
    <property type="match status" value="1"/>
</dbReference>
<dbReference type="InterPro" id="IPR002861">
    <property type="entry name" value="Reeler_dom"/>
</dbReference>
<dbReference type="CDD" id="cd09628">
    <property type="entry name" value="DOMON_SDR_2_like"/>
    <property type="match status" value="1"/>
</dbReference>
<dbReference type="GO" id="GO:0016020">
    <property type="term" value="C:membrane"/>
    <property type="evidence" value="ECO:0007669"/>
    <property type="project" value="UniProtKB-SubCell"/>
</dbReference>
<feature type="transmembrane region" description="Helical" evidence="11">
    <location>
        <begin position="582"/>
        <end position="607"/>
    </location>
</feature>
<comment type="subcellular location">
    <subcellularLocation>
        <location evidence="2">Membrane</location>
        <topology evidence="2">Multi-pass membrane protein</topology>
    </subcellularLocation>
</comment>
<evidence type="ECO:0000256" key="2">
    <source>
        <dbReference type="ARBA" id="ARBA00004141"/>
    </source>
</evidence>
<evidence type="ECO:0000256" key="7">
    <source>
        <dbReference type="ARBA" id="ARBA00022989"/>
    </source>
</evidence>
<accession>A0A9D3P887</accession>
<keyword evidence="17" id="KW-1185">Reference proteome</keyword>
<dbReference type="PROSITE" id="PS50836">
    <property type="entry name" value="DOMON"/>
    <property type="match status" value="1"/>
</dbReference>
<evidence type="ECO:0000256" key="5">
    <source>
        <dbReference type="ARBA" id="ARBA00022692"/>
    </source>
</evidence>
<protein>
    <recommendedName>
        <fullName evidence="18">Ferric-chelate reductase 1</fullName>
    </recommendedName>
</protein>
<dbReference type="CDD" id="cd08760">
    <property type="entry name" value="Cyt_b561_FRRS1_like"/>
    <property type="match status" value="1"/>
</dbReference>
<dbReference type="Gene3D" id="2.60.40.10">
    <property type="entry name" value="Immunoglobulins"/>
    <property type="match status" value="2"/>
</dbReference>
<evidence type="ECO:0008006" key="18">
    <source>
        <dbReference type="Google" id="ProtNLM"/>
    </source>
</evidence>
<dbReference type="InterPro" id="IPR007110">
    <property type="entry name" value="Ig-like_dom"/>
</dbReference>
<name>A0A9D3P887_9TELE</name>
<dbReference type="Pfam" id="PF03188">
    <property type="entry name" value="Cytochrom_B561"/>
    <property type="match status" value="1"/>
</dbReference>
<dbReference type="Gene3D" id="2.60.40.4060">
    <property type="entry name" value="Reeler domain"/>
    <property type="match status" value="1"/>
</dbReference>
<comment type="cofactor">
    <cofactor evidence="1">
        <name>heme b</name>
        <dbReference type="ChEBI" id="CHEBI:60344"/>
    </cofactor>
</comment>
<comment type="similarity">
    <text evidence="3">Belongs to the FRRS1 family.</text>
</comment>
<evidence type="ECO:0000256" key="8">
    <source>
        <dbReference type="ARBA" id="ARBA00023004"/>
    </source>
</evidence>
<dbReference type="InterPro" id="IPR051237">
    <property type="entry name" value="Ferric-chelate_Red/DefProt"/>
</dbReference>
<feature type="transmembrane region" description="Helical" evidence="11">
    <location>
        <begin position="482"/>
        <end position="501"/>
    </location>
</feature>
<keyword evidence="9 11" id="KW-0472">Membrane</keyword>
<dbReference type="Proteomes" id="UP000824219">
    <property type="component" value="Linkage Group LG01"/>
</dbReference>
<sequence length="681" mass="72905">MEIRWFKGTDCICLYQNGQLQEGNGYEGRVSLFTNELEKGNVSLMLRNVQLPDSGRTEGNGYKGRVSLFTNVLEEGNVSLVLRNVQSGDRGQYKCEVTCGDEKVETSVYFYCRARMWLFLVLLGCVGVCESYPNGQVTASCGGDMVPSHGRSAQTITPPFTITADSSMYKEGDTITVTLSATSGSFSGFLLEARWVGGSSGIGAFSVLNSNAQTLSCSGVSNSAVSHTSRSPKTQIQTKWKAPTSGNLNNIEFKATFVRDYSTFWVGVKSAQIIYNGTNSGTMPTSTNSTTSSGISSTGCGSSKTCVSQPTNCDPSTNSNCYFMSATPMSSSSTSEFKFEIFGLAAGYVAIGFSDDTEMGNDDIYICGKNTNGVIQIQHAFSTGTTTPTTIALGNVTLLSTSQNNGVISCSFTSRNPISTSRSSTTSNSYYIFLANGATSNGEIQMHLTDPLISSTKVDISSLQSVGSGSQLPAIVKAHGCLMLIAWMTLGSMGMLIARFLKSCSRGQRLCGKDVWFVAHVLLMLLSVAATIIAFILIFSYAQDWSGGAHPVLGCLVMILSLAQPIGAMFRCSPQDERRFIFNWVHAINALAIKGLAVAAIFTGLLLADSSESQWLPKVMGGFVAWEALLFLCQDLYHKYRQKDMPEGDAGGVGTGVLLLILFFMGNLTFLVALLVGIGNA</sequence>
<dbReference type="PROSITE" id="PS50939">
    <property type="entry name" value="CYTOCHROME_B561"/>
    <property type="match status" value="1"/>
</dbReference>
<keyword evidence="5 11" id="KW-0812">Transmembrane</keyword>
<dbReference type="SUPFAM" id="SSF48726">
    <property type="entry name" value="Immunoglobulin"/>
    <property type="match status" value="2"/>
</dbReference>
<keyword evidence="7 11" id="KW-1133">Transmembrane helix</keyword>
<evidence type="ECO:0000259" key="12">
    <source>
        <dbReference type="PROSITE" id="PS50835"/>
    </source>
</evidence>
<evidence type="ECO:0000256" key="9">
    <source>
        <dbReference type="ARBA" id="ARBA00023136"/>
    </source>
</evidence>
<dbReference type="InterPro" id="IPR042307">
    <property type="entry name" value="Reeler_sf"/>
</dbReference>
<keyword evidence="4" id="KW-0813">Transport</keyword>
<feature type="domain" description="DOMON" evidence="13">
    <location>
        <begin position="320"/>
        <end position="437"/>
    </location>
</feature>
<dbReference type="EMBL" id="JAHKSW010000001">
    <property type="protein sequence ID" value="KAG7336432.1"/>
    <property type="molecule type" value="Genomic_DNA"/>
</dbReference>
<dbReference type="Gene3D" id="1.20.120.1770">
    <property type="match status" value="1"/>
</dbReference>
<dbReference type="InterPro" id="IPR036179">
    <property type="entry name" value="Ig-like_dom_sf"/>
</dbReference>
<evidence type="ECO:0000313" key="16">
    <source>
        <dbReference type="EMBL" id="KAG7336432.1"/>
    </source>
</evidence>
<keyword evidence="10" id="KW-0325">Glycoprotein</keyword>
<evidence type="ECO:0000256" key="11">
    <source>
        <dbReference type="SAM" id="Phobius"/>
    </source>
</evidence>
<organism evidence="16 17">
    <name type="scientific">Hemibagrus wyckioides</name>
    <dbReference type="NCBI Taxonomy" id="337641"/>
    <lineage>
        <taxon>Eukaryota</taxon>
        <taxon>Metazoa</taxon>
        <taxon>Chordata</taxon>
        <taxon>Craniata</taxon>
        <taxon>Vertebrata</taxon>
        <taxon>Euteleostomi</taxon>
        <taxon>Actinopterygii</taxon>
        <taxon>Neopterygii</taxon>
        <taxon>Teleostei</taxon>
        <taxon>Ostariophysi</taxon>
        <taxon>Siluriformes</taxon>
        <taxon>Bagridae</taxon>
        <taxon>Hemibagrus</taxon>
    </lineage>
</organism>
<gene>
    <name evidence="16" type="ORF">KOW79_001125</name>
</gene>
<evidence type="ECO:0000259" key="15">
    <source>
        <dbReference type="PROSITE" id="PS51019"/>
    </source>
</evidence>
<evidence type="ECO:0000256" key="3">
    <source>
        <dbReference type="ARBA" id="ARBA00009195"/>
    </source>
</evidence>
<feature type="transmembrane region" description="Helical" evidence="11">
    <location>
        <begin position="548"/>
        <end position="570"/>
    </location>
</feature>
<keyword evidence="6" id="KW-0249">Electron transport</keyword>
<dbReference type="AlphaFoldDB" id="A0A9D3P887"/>
<dbReference type="OrthoDB" id="2419613at2759"/>
<dbReference type="PROSITE" id="PS51019">
    <property type="entry name" value="REELIN"/>
    <property type="match status" value="1"/>
</dbReference>
<evidence type="ECO:0000313" key="17">
    <source>
        <dbReference type="Proteomes" id="UP000824219"/>
    </source>
</evidence>
<dbReference type="CDD" id="cd08544">
    <property type="entry name" value="Reeler"/>
    <property type="match status" value="1"/>
</dbReference>
<dbReference type="PANTHER" id="PTHR45828:SF44">
    <property type="entry name" value="FERRIC-CHELATE REDUCTASE 1-RELATED"/>
    <property type="match status" value="1"/>
</dbReference>
<dbReference type="InterPro" id="IPR006593">
    <property type="entry name" value="Cyt_b561/ferric_Rdtase_TM"/>
</dbReference>
<evidence type="ECO:0000259" key="14">
    <source>
        <dbReference type="PROSITE" id="PS50939"/>
    </source>
</evidence>